<keyword evidence="2" id="KW-0732">Signal</keyword>
<dbReference type="AlphaFoldDB" id="A0AA91U2U8"/>
<evidence type="ECO:0000256" key="1">
    <source>
        <dbReference type="ARBA" id="ARBA00022475"/>
    </source>
</evidence>
<keyword evidence="1" id="KW-1003">Cell membrane</keyword>
<dbReference type="Pfam" id="PF06004">
    <property type="entry name" value="DUF903"/>
    <property type="match status" value="1"/>
</dbReference>
<evidence type="ECO:0000256" key="4">
    <source>
        <dbReference type="ARBA" id="ARBA00023139"/>
    </source>
</evidence>
<dbReference type="SUPFAM" id="SSF50182">
    <property type="entry name" value="Sm-like ribonucleoproteins"/>
    <property type="match status" value="1"/>
</dbReference>
<accession>A0AA91U2U8</accession>
<dbReference type="PANTHER" id="PTHR37011">
    <property type="entry name" value="POT FAMILY PEPTIDE TRANSPORT PROTEIN-RELATED"/>
    <property type="match status" value="1"/>
</dbReference>
<name>A0AA91U2U8_9GAMM</name>
<keyword evidence="4" id="KW-0564">Palmitate</keyword>
<evidence type="ECO:0000256" key="5">
    <source>
        <dbReference type="ARBA" id="ARBA00023288"/>
    </source>
</evidence>
<dbReference type="Gene3D" id="2.30.30.100">
    <property type="match status" value="1"/>
</dbReference>
<sequence>DGRMIDSQDKPEIDEDTGMIMYEDEEGRENQIPQSDVKEIKER</sequence>
<dbReference type="PANTHER" id="PTHR37011:SF1">
    <property type="entry name" value="POT FAMILY PEPTIDE TRANSPORT PROTEIN"/>
    <property type="match status" value="1"/>
</dbReference>
<organism evidence="9 10">
    <name type="scientific">Halopseudomonas pelagia</name>
    <dbReference type="NCBI Taxonomy" id="553151"/>
    <lineage>
        <taxon>Bacteria</taxon>
        <taxon>Pseudomonadati</taxon>
        <taxon>Pseudomonadota</taxon>
        <taxon>Gammaproteobacteria</taxon>
        <taxon>Pseudomonadales</taxon>
        <taxon>Pseudomonadaceae</taxon>
        <taxon>Halopseudomonas</taxon>
    </lineage>
</organism>
<reference evidence="9 10" key="1">
    <citation type="submission" date="2017-09" db="EMBL/GenBank/DDBJ databases">
        <title>Bacterial and phytoplankton interrelationship in Kongsfjorden, an Arctic fjord.</title>
        <authorList>
            <person name="Sinha R."/>
            <person name="Krishnan K."/>
        </authorList>
    </citation>
    <scope>NUCLEOTIDE SEQUENCE [LARGE SCALE GENOMIC DNA]</scope>
    <source>
        <strain evidence="9 10">58</strain>
    </source>
</reference>
<evidence type="ECO:0000256" key="3">
    <source>
        <dbReference type="ARBA" id="ARBA00023136"/>
    </source>
</evidence>
<evidence type="ECO:0000313" key="9">
    <source>
        <dbReference type="EMBL" id="PCC99614.1"/>
    </source>
</evidence>
<evidence type="ECO:0000313" key="8">
    <source>
        <dbReference type="EMBL" id="PCC98074.1"/>
    </source>
</evidence>
<feature type="domain" description="Lipoprotein YgdI/YgdR-like SH3-like" evidence="7">
    <location>
        <begin position="1"/>
        <end position="42"/>
    </location>
</feature>
<gene>
    <name evidence="9" type="ORF">CO192_09680</name>
    <name evidence="8" type="ORF">CO192_17575</name>
</gene>
<feature type="non-terminal residue" evidence="9">
    <location>
        <position position="1"/>
    </location>
</feature>
<protein>
    <submittedName>
        <fullName evidence="9">YgdI/YgdR family lipoprotein</fullName>
    </submittedName>
</protein>
<keyword evidence="3" id="KW-0472">Membrane</keyword>
<evidence type="ECO:0000259" key="7">
    <source>
        <dbReference type="Pfam" id="PF06004"/>
    </source>
</evidence>
<evidence type="ECO:0000313" key="10">
    <source>
        <dbReference type="Proteomes" id="UP000243750"/>
    </source>
</evidence>
<dbReference type="InterPro" id="IPR010305">
    <property type="entry name" value="YgdI/YgdR-like"/>
</dbReference>
<dbReference type="InterPro" id="IPR047807">
    <property type="entry name" value="YgdI/YgdR-like_SH3-like"/>
</dbReference>
<evidence type="ECO:0000256" key="6">
    <source>
        <dbReference type="SAM" id="MobiDB-lite"/>
    </source>
</evidence>
<keyword evidence="5 9" id="KW-0449">Lipoprotein</keyword>
<dbReference type="NCBIfam" id="NF033216">
    <property type="entry name" value="lipo_YgdI_YgdR"/>
    <property type="match status" value="1"/>
</dbReference>
<comment type="caution">
    <text evidence="9">The sequence shown here is derived from an EMBL/GenBank/DDBJ whole genome shotgun (WGS) entry which is preliminary data.</text>
</comment>
<evidence type="ECO:0000256" key="2">
    <source>
        <dbReference type="ARBA" id="ARBA00022729"/>
    </source>
</evidence>
<dbReference type="InterPro" id="IPR010920">
    <property type="entry name" value="LSM_dom_sf"/>
</dbReference>
<dbReference type="EMBL" id="NWMT01000226">
    <property type="protein sequence ID" value="PCC98074.1"/>
    <property type="molecule type" value="Genomic_DNA"/>
</dbReference>
<dbReference type="EMBL" id="NWMT01000097">
    <property type="protein sequence ID" value="PCC99614.1"/>
    <property type="molecule type" value="Genomic_DNA"/>
</dbReference>
<feature type="region of interest" description="Disordered" evidence="6">
    <location>
        <begin position="22"/>
        <end position="43"/>
    </location>
</feature>
<dbReference type="Proteomes" id="UP000243750">
    <property type="component" value="Unassembled WGS sequence"/>
</dbReference>
<proteinExistence type="predicted"/>